<protein>
    <submittedName>
        <fullName evidence="1">Uncharacterized protein</fullName>
    </submittedName>
</protein>
<dbReference type="EMBL" id="JACSEA010000005">
    <property type="protein sequence ID" value="KAF7400882.1"/>
    <property type="molecule type" value="Genomic_DNA"/>
</dbReference>
<sequence length="102" mass="11288">MNSPLVRWYDKQLKRNMCTKRRDTADYISIHNIPQAKHQQMAVATAAIATATGTAVPANERNFYFCSVVERNCSLSFPRSKSYVAKFETGGQPTSGSSIDGP</sequence>
<organism evidence="1 2">
    <name type="scientific">Vespula vulgaris</name>
    <name type="common">Yellow jacket</name>
    <name type="synonym">Wasp</name>
    <dbReference type="NCBI Taxonomy" id="7454"/>
    <lineage>
        <taxon>Eukaryota</taxon>
        <taxon>Metazoa</taxon>
        <taxon>Ecdysozoa</taxon>
        <taxon>Arthropoda</taxon>
        <taxon>Hexapoda</taxon>
        <taxon>Insecta</taxon>
        <taxon>Pterygota</taxon>
        <taxon>Neoptera</taxon>
        <taxon>Endopterygota</taxon>
        <taxon>Hymenoptera</taxon>
        <taxon>Apocrita</taxon>
        <taxon>Aculeata</taxon>
        <taxon>Vespoidea</taxon>
        <taxon>Vespidae</taxon>
        <taxon>Vespinae</taxon>
        <taxon>Vespula</taxon>
    </lineage>
</organism>
<accession>A0A834K680</accession>
<evidence type="ECO:0000313" key="1">
    <source>
        <dbReference type="EMBL" id="KAF7400882.1"/>
    </source>
</evidence>
<gene>
    <name evidence="1" type="ORF">HZH66_006066</name>
</gene>
<comment type="caution">
    <text evidence="1">The sequence shown here is derived from an EMBL/GenBank/DDBJ whole genome shotgun (WGS) entry which is preliminary data.</text>
</comment>
<dbReference type="AlphaFoldDB" id="A0A834K680"/>
<proteinExistence type="predicted"/>
<evidence type="ECO:0000313" key="2">
    <source>
        <dbReference type="Proteomes" id="UP000614350"/>
    </source>
</evidence>
<name>A0A834K680_VESVU</name>
<reference evidence="1" key="1">
    <citation type="journal article" date="2020" name="G3 (Bethesda)">
        <title>High-Quality Assemblies for Three Invasive Social Wasps from the &lt;i&gt;Vespula&lt;/i&gt; Genus.</title>
        <authorList>
            <person name="Harrop T.W.R."/>
            <person name="Guhlin J."/>
            <person name="McLaughlin G.M."/>
            <person name="Permina E."/>
            <person name="Stockwell P."/>
            <person name="Gilligan J."/>
            <person name="Le Lec M.F."/>
            <person name="Gruber M.A.M."/>
            <person name="Quinn O."/>
            <person name="Lovegrove M."/>
            <person name="Duncan E.J."/>
            <person name="Remnant E.J."/>
            <person name="Van Eeckhoven J."/>
            <person name="Graham B."/>
            <person name="Knapp R.A."/>
            <person name="Langford K.W."/>
            <person name="Kronenberg Z."/>
            <person name="Press M.O."/>
            <person name="Eacker S.M."/>
            <person name="Wilson-Rankin E.E."/>
            <person name="Purcell J."/>
            <person name="Lester P.J."/>
            <person name="Dearden P.K."/>
        </authorList>
    </citation>
    <scope>NUCLEOTIDE SEQUENCE</scope>
    <source>
        <strain evidence="1">Marl-1</strain>
    </source>
</reference>
<dbReference type="Proteomes" id="UP000614350">
    <property type="component" value="Unassembled WGS sequence"/>
</dbReference>
<keyword evidence="2" id="KW-1185">Reference proteome</keyword>